<keyword evidence="5" id="KW-1185">Reference proteome</keyword>
<keyword evidence="3" id="KW-0732">Signal</keyword>
<dbReference type="Proteomes" id="UP001281614">
    <property type="component" value="Unassembled WGS sequence"/>
</dbReference>
<sequence length="229" mass="24126">MYHQLSLSALACLAPLVLALPQPQQPPAPCAPVQIVVARGSLEAQGAGLLGNIANKSSMAIPGSIITPLVYPAQLEPYPPSVSQGVGNMTQLLTSQAQACPNTKFVLMGYSQGAQVSLDTLCGTSDGPNFNTTQAQAPMLANKIAAVVLIGDPTSIATQPFQKGTAKKNGIFPRQDFSACQGLTSKFISFCDETDLFCASGQNLTVHLGYFQKQDYVDQAVNFVTMNSK</sequence>
<dbReference type="GO" id="GO:0052689">
    <property type="term" value="F:carboxylic ester hydrolase activity"/>
    <property type="evidence" value="ECO:0007669"/>
    <property type="project" value="UniProtKB-ARBA"/>
</dbReference>
<dbReference type="SUPFAM" id="SSF53474">
    <property type="entry name" value="alpha/beta-Hydrolases"/>
    <property type="match status" value="1"/>
</dbReference>
<dbReference type="Gene3D" id="3.40.50.1820">
    <property type="entry name" value="alpha/beta hydrolase"/>
    <property type="match status" value="1"/>
</dbReference>
<organism evidence="4 5">
    <name type="scientific">Colletotrichum kahawae</name>
    <name type="common">Coffee berry disease fungus</name>
    <dbReference type="NCBI Taxonomy" id="34407"/>
    <lineage>
        <taxon>Eukaryota</taxon>
        <taxon>Fungi</taxon>
        <taxon>Dikarya</taxon>
        <taxon>Ascomycota</taxon>
        <taxon>Pezizomycotina</taxon>
        <taxon>Sordariomycetes</taxon>
        <taxon>Hypocreomycetidae</taxon>
        <taxon>Glomerellales</taxon>
        <taxon>Glomerellaceae</taxon>
        <taxon>Colletotrichum</taxon>
        <taxon>Colletotrichum gloeosporioides species complex</taxon>
    </lineage>
</organism>
<reference evidence="4" key="1">
    <citation type="submission" date="2023-02" db="EMBL/GenBank/DDBJ databases">
        <title>Colletotrichum kahawae CIFC_Que2 genome sequencing and assembly.</title>
        <authorList>
            <person name="Baroncelli R."/>
        </authorList>
    </citation>
    <scope>NUCLEOTIDE SEQUENCE</scope>
    <source>
        <strain evidence="4">CIFC_Que2</strain>
    </source>
</reference>
<evidence type="ECO:0000256" key="2">
    <source>
        <dbReference type="ARBA" id="ARBA00023157"/>
    </source>
</evidence>
<evidence type="ECO:0000313" key="4">
    <source>
        <dbReference type="EMBL" id="KAK2767863.1"/>
    </source>
</evidence>
<accession>A0AAE0DAP7</accession>
<comment type="caution">
    <text evidence="4">The sequence shown here is derived from an EMBL/GenBank/DDBJ whole genome shotgun (WGS) entry which is preliminary data.</text>
</comment>
<dbReference type="SMART" id="SM01110">
    <property type="entry name" value="Cutinase"/>
    <property type="match status" value="1"/>
</dbReference>
<dbReference type="InterPro" id="IPR000675">
    <property type="entry name" value="Cutinase/axe"/>
</dbReference>
<evidence type="ECO:0000256" key="1">
    <source>
        <dbReference type="ARBA" id="ARBA00022801"/>
    </source>
</evidence>
<keyword evidence="1" id="KW-0378">Hydrolase</keyword>
<name>A0AAE0DAP7_COLKA</name>
<dbReference type="InterPro" id="IPR029058">
    <property type="entry name" value="AB_hydrolase_fold"/>
</dbReference>
<dbReference type="AlphaFoldDB" id="A0AAE0DAP7"/>
<dbReference type="EMBL" id="VYYT01000114">
    <property type="protein sequence ID" value="KAK2767863.1"/>
    <property type="molecule type" value="Genomic_DNA"/>
</dbReference>
<dbReference type="PANTHER" id="PTHR33630:SF9">
    <property type="entry name" value="CUTINASE 4"/>
    <property type="match status" value="1"/>
</dbReference>
<evidence type="ECO:0000256" key="3">
    <source>
        <dbReference type="SAM" id="SignalP"/>
    </source>
</evidence>
<dbReference type="PANTHER" id="PTHR33630">
    <property type="entry name" value="CUTINASE RV1984C-RELATED-RELATED"/>
    <property type="match status" value="1"/>
</dbReference>
<evidence type="ECO:0000313" key="5">
    <source>
        <dbReference type="Proteomes" id="UP001281614"/>
    </source>
</evidence>
<keyword evidence="2" id="KW-1015">Disulfide bond</keyword>
<dbReference type="Pfam" id="PF01083">
    <property type="entry name" value="Cutinase"/>
    <property type="match status" value="1"/>
</dbReference>
<proteinExistence type="predicted"/>
<feature type="signal peptide" evidence="3">
    <location>
        <begin position="1"/>
        <end position="19"/>
    </location>
</feature>
<gene>
    <name evidence="4" type="ORF">CKAH01_15197</name>
</gene>
<protein>
    <submittedName>
        <fullName evidence="4">Amidohydrolase family protein</fullName>
    </submittedName>
</protein>
<feature type="chain" id="PRO_5042056825" evidence="3">
    <location>
        <begin position="20"/>
        <end position="229"/>
    </location>
</feature>